<dbReference type="EMBL" id="OU015569">
    <property type="protein sequence ID" value="CAG5095085.1"/>
    <property type="molecule type" value="Genomic_DNA"/>
</dbReference>
<feature type="domain" description="AAA+ ATPase" evidence="11">
    <location>
        <begin position="298"/>
        <end position="432"/>
    </location>
</feature>
<keyword evidence="5" id="KW-0238">DNA-binding</keyword>
<feature type="coiled-coil region" evidence="9">
    <location>
        <begin position="252"/>
        <end position="279"/>
    </location>
</feature>
<sequence length="893" mass="100886">MEEQDEYEAWLAEQVAANQPNKQDDEFDVEEDVFAEIDAMEKAMAEEEANASQGEGDLVIDEPAEENQQESFTNPFEESSADEANEPAPESSAKRKHSENEAVEHAAKRTRMDIEDFLPKPTKILRVPPLDSDFVRLCSEEGETRYVRKVPHYTHKIACSDLDLGSDMNLLGESMFELKLKADDLREEMEMHALKIKSLSASSGARSNQGQTTEWTSTYRAKKYTELLSDEYINRTIIKWLKKWDPCVFYKKSAIAKKKEEAQKKMTEDEKKKKRFKQAWSENMAEEIDEEDPLDRPKMKILMLCGAPGLGKTTLAFVAAKHCGYNAVEMNASDDRAGAEFKRRVDDALTNCSASNKKPSCLILDEIDGVHAASAKFLLSRIKAVETKKKKGKKNEVGPLKRPIICICNDPYVPALRELRKEALIVNFNGIGKGSKLFSETVKKDYFQPFKDRSKLTARLQEVCDQNQVKPEAGTLQKLAEKSDDDIRSCINALQFLSMANEDKSVSIEDLSKCSMGKDQQRTLQYALKEILAVGKNKTNRLQNVIDIARQYGETDKLLSNTFELCGEVRAPSSMEQLYKSRDWYGWADQMTQFVQKNQHYALEAEKVYAVAGVHYNIAQNSEVEGVLKPQNVSWEMRQKQMVRENLLESVRNGLNMVTRKSFIGFELINALPNVLSMLEPNIRSVNPSLLSKGEQQALQQCVGTFVDFGLTLKSVKNEETMTHNMVVEPPLKIITSFPDESKKAKRGLTQQTKLLIASEIEREKVRRMQLTMDRGITNKALQDISNTGAAVQKTPKKNECLALKAVIRPKAPKVEEKKTFRRGGLGAFITKTKREKPLPKENPMDETVMGVVEEPAKIDPGVGTSEVYFAFNAGYSNAVRQKITIEELLKNI</sequence>
<organism evidence="12 13">
    <name type="scientific">Oikopleura dioica</name>
    <name type="common">Tunicate</name>
    <dbReference type="NCBI Taxonomy" id="34765"/>
    <lineage>
        <taxon>Eukaryota</taxon>
        <taxon>Metazoa</taxon>
        <taxon>Chordata</taxon>
        <taxon>Tunicata</taxon>
        <taxon>Appendicularia</taxon>
        <taxon>Copelata</taxon>
        <taxon>Oikopleuridae</taxon>
        <taxon>Oikopleura</taxon>
    </lineage>
</organism>
<dbReference type="SMART" id="SM00382">
    <property type="entry name" value="AAA"/>
    <property type="match status" value="1"/>
</dbReference>
<dbReference type="Gene3D" id="1.10.8.60">
    <property type="match status" value="1"/>
</dbReference>
<reference evidence="12 13" key="1">
    <citation type="submission" date="2021-04" db="EMBL/GenBank/DDBJ databases">
        <authorList>
            <person name="Bliznina A."/>
        </authorList>
    </citation>
    <scope>NUCLEOTIDE SEQUENCE [LARGE SCALE GENOMIC DNA]</scope>
</reference>
<dbReference type="InterPro" id="IPR003593">
    <property type="entry name" value="AAA+_ATPase"/>
</dbReference>
<protein>
    <submittedName>
        <fullName evidence="12">Oidioi.mRNA.OKI2018_I69.XSR.g14025.t1.cds</fullName>
    </submittedName>
</protein>
<evidence type="ECO:0000313" key="12">
    <source>
        <dbReference type="EMBL" id="CAG5095085.1"/>
    </source>
</evidence>
<evidence type="ECO:0000256" key="1">
    <source>
        <dbReference type="ARBA" id="ARBA00004123"/>
    </source>
</evidence>
<dbReference type="Pfam" id="PF00004">
    <property type="entry name" value="AAA"/>
    <property type="match status" value="1"/>
</dbReference>
<dbReference type="InterPro" id="IPR027417">
    <property type="entry name" value="P-loop_NTPase"/>
</dbReference>
<evidence type="ECO:0000313" key="13">
    <source>
        <dbReference type="Proteomes" id="UP001158576"/>
    </source>
</evidence>
<dbReference type="PANTHER" id="PTHR46765">
    <property type="entry name" value="P-LOOP CONTAINING NUCLEOSIDE TRIPHOSPHATE HYDROLASES SUPERFAMILY PROTEIN"/>
    <property type="match status" value="1"/>
</dbReference>
<dbReference type="PANTHER" id="PTHR46765:SF1">
    <property type="entry name" value="P-LOOP CONTAINING NUCLEOSIDE TRIPHOSPHATE HYDROLASES SUPERFAMILY PROTEIN"/>
    <property type="match status" value="1"/>
</dbReference>
<evidence type="ECO:0000256" key="10">
    <source>
        <dbReference type="SAM" id="MobiDB-lite"/>
    </source>
</evidence>
<evidence type="ECO:0000259" key="11">
    <source>
        <dbReference type="SMART" id="SM00382"/>
    </source>
</evidence>
<dbReference type="InterPro" id="IPR047854">
    <property type="entry name" value="RFC_lid"/>
</dbReference>
<dbReference type="Proteomes" id="UP001158576">
    <property type="component" value="Chromosome XSR"/>
</dbReference>
<keyword evidence="13" id="KW-1185">Reference proteome</keyword>
<keyword evidence="7" id="KW-0131">Cell cycle</keyword>
<dbReference type="Gene3D" id="3.40.50.300">
    <property type="entry name" value="P-loop containing nucleotide triphosphate hydrolases"/>
    <property type="match status" value="1"/>
</dbReference>
<name>A0ABN7SCF6_OIKDI</name>
<evidence type="ECO:0000256" key="9">
    <source>
        <dbReference type="SAM" id="Coils"/>
    </source>
</evidence>
<comment type="similarity">
    <text evidence="8">Belongs to the activator 1 small subunits family. CTF18 subfamily.</text>
</comment>
<dbReference type="InterPro" id="IPR053016">
    <property type="entry name" value="CTF18-RFC_complex"/>
</dbReference>
<gene>
    <name evidence="12" type="ORF">OKIOD_LOCUS5583</name>
</gene>
<dbReference type="CDD" id="cd00009">
    <property type="entry name" value="AAA"/>
    <property type="match status" value="1"/>
</dbReference>
<dbReference type="CDD" id="cd18140">
    <property type="entry name" value="HLD_clamp_RFC"/>
    <property type="match status" value="1"/>
</dbReference>
<feature type="region of interest" description="Disordered" evidence="10">
    <location>
        <begin position="36"/>
        <end position="108"/>
    </location>
</feature>
<keyword evidence="9" id="KW-0175">Coiled coil</keyword>
<evidence type="ECO:0000256" key="8">
    <source>
        <dbReference type="ARBA" id="ARBA00043975"/>
    </source>
</evidence>
<evidence type="ECO:0000256" key="3">
    <source>
        <dbReference type="ARBA" id="ARBA00022741"/>
    </source>
</evidence>
<proteinExistence type="inferred from homology"/>
<dbReference type="InterPro" id="IPR003959">
    <property type="entry name" value="ATPase_AAA_core"/>
</dbReference>
<keyword evidence="2" id="KW-0235">DNA replication</keyword>
<comment type="subcellular location">
    <subcellularLocation>
        <location evidence="1">Nucleus</location>
    </subcellularLocation>
</comment>
<accession>A0ABN7SCF6</accession>
<evidence type="ECO:0000256" key="7">
    <source>
        <dbReference type="ARBA" id="ARBA00023306"/>
    </source>
</evidence>
<evidence type="ECO:0000256" key="5">
    <source>
        <dbReference type="ARBA" id="ARBA00023125"/>
    </source>
</evidence>
<evidence type="ECO:0000256" key="2">
    <source>
        <dbReference type="ARBA" id="ARBA00022705"/>
    </source>
</evidence>
<feature type="compositionally biased region" description="Acidic residues" evidence="10">
    <location>
        <begin position="58"/>
        <end position="68"/>
    </location>
</feature>
<keyword evidence="4" id="KW-0067">ATP-binding</keyword>
<evidence type="ECO:0000256" key="4">
    <source>
        <dbReference type="ARBA" id="ARBA00022840"/>
    </source>
</evidence>
<keyword evidence="6" id="KW-0539">Nucleus</keyword>
<evidence type="ECO:0000256" key="6">
    <source>
        <dbReference type="ARBA" id="ARBA00023242"/>
    </source>
</evidence>
<feature type="compositionally biased region" description="Basic and acidic residues" evidence="10">
    <location>
        <begin position="98"/>
        <end position="108"/>
    </location>
</feature>
<keyword evidence="3" id="KW-0547">Nucleotide-binding</keyword>
<dbReference type="SUPFAM" id="SSF52540">
    <property type="entry name" value="P-loop containing nucleoside triphosphate hydrolases"/>
    <property type="match status" value="1"/>
</dbReference>